<dbReference type="RefSeq" id="WP_184951634.1">
    <property type="nucleotide sequence ID" value="NZ_BOMC01000061.1"/>
</dbReference>
<evidence type="ECO:0000313" key="2">
    <source>
        <dbReference type="EMBL" id="MBB4692968.1"/>
    </source>
</evidence>
<comment type="caution">
    <text evidence="2">The sequence shown here is derived from an EMBL/GenBank/DDBJ whole genome shotgun (WGS) entry which is preliminary data.</text>
</comment>
<evidence type="ECO:0000313" key="3">
    <source>
        <dbReference type="Proteomes" id="UP000542742"/>
    </source>
</evidence>
<protein>
    <submittedName>
        <fullName evidence="2">Uncharacterized protein</fullName>
    </submittedName>
</protein>
<dbReference type="SUPFAM" id="SSF63829">
    <property type="entry name" value="Calcium-dependent phosphotriesterase"/>
    <property type="match status" value="1"/>
</dbReference>
<evidence type="ECO:0000256" key="1">
    <source>
        <dbReference type="SAM" id="MobiDB-lite"/>
    </source>
</evidence>
<feature type="region of interest" description="Disordered" evidence="1">
    <location>
        <begin position="164"/>
        <end position="192"/>
    </location>
</feature>
<dbReference type="EMBL" id="JACHMF010000001">
    <property type="protein sequence ID" value="MBB4692968.1"/>
    <property type="molecule type" value="Genomic_DNA"/>
</dbReference>
<reference evidence="2 3" key="1">
    <citation type="submission" date="2020-08" db="EMBL/GenBank/DDBJ databases">
        <title>Sequencing the genomes of 1000 actinobacteria strains.</title>
        <authorList>
            <person name="Klenk H.-P."/>
        </authorList>
    </citation>
    <scope>NUCLEOTIDE SEQUENCE [LARGE SCALE GENOMIC DNA]</scope>
    <source>
        <strain evidence="2 3">DSM 45518</strain>
    </source>
</reference>
<gene>
    <name evidence="2" type="ORF">BKA14_003116</name>
</gene>
<organism evidence="2 3">
    <name type="scientific">Paractinoplanes abujensis</name>
    <dbReference type="NCBI Taxonomy" id="882441"/>
    <lineage>
        <taxon>Bacteria</taxon>
        <taxon>Bacillati</taxon>
        <taxon>Actinomycetota</taxon>
        <taxon>Actinomycetes</taxon>
        <taxon>Micromonosporales</taxon>
        <taxon>Micromonosporaceae</taxon>
        <taxon>Paractinoplanes</taxon>
    </lineage>
</organism>
<sequence length="192" mass="19708">MATRLTGISFFTPPLPATAPRTSKVLFVGQQGLSPWTGYSFAIGANGTLTEVSRTDHASVGSDLWDAALDPTDETVYTASGTPYAAQSFVTADLTKAGRTYDTGTGPNAIELNPGGTRLAVGSDAPYEPDVFVFAATGTAMTRFELGTGLQPGALAWAPDGPCRPGAGGGPPHGVRPGPMIPLSGSIRWGHT</sequence>
<proteinExistence type="predicted"/>
<dbReference type="InterPro" id="IPR015943">
    <property type="entry name" value="WD40/YVTN_repeat-like_dom_sf"/>
</dbReference>
<dbReference type="Proteomes" id="UP000542742">
    <property type="component" value="Unassembled WGS sequence"/>
</dbReference>
<name>A0A7W7CQU1_9ACTN</name>
<dbReference type="AlphaFoldDB" id="A0A7W7CQU1"/>
<dbReference type="Gene3D" id="2.130.10.10">
    <property type="entry name" value="YVTN repeat-like/Quinoprotein amine dehydrogenase"/>
    <property type="match status" value="1"/>
</dbReference>
<accession>A0A7W7CQU1</accession>
<keyword evidence="3" id="KW-1185">Reference proteome</keyword>